<dbReference type="EMBL" id="FNBN01000009">
    <property type="protein sequence ID" value="SDH16424.1"/>
    <property type="molecule type" value="Genomic_DNA"/>
</dbReference>
<evidence type="ECO:0000313" key="1">
    <source>
        <dbReference type="EMBL" id="SDH16424.1"/>
    </source>
</evidence>
<evidence type="ECO:0000313" key="2">
    <source>
        <dbReference type="Proteomes" id="UP000199045"/>
    </source>
</evidence>
<protein>
    <recommendedName>
        <fullName evidence="3">YD repeat-containing protein</fullName>
    </recommendedName>
</protein>
<dbReference type="STRING" id="104663.SAMN04488121_109136"/>
<name>A0A1G8A646_CHIFI</name>
<dbReference type="AlphaFoldDB" id="A0A1G8A646"/>
<accession>A0A1G8A646</accession>
<sequence>MRVFKEVYRDEHSSNTKEIFYNDKKQITGILESAKSSGEHGFLSVYEYTGENYRIVKYGHETKSYAAFKDKGHTILHTNNWHTVEEASTTREYKFENGLLVAEYYHNIQYGTKESLTYTYQNGVKASETRIAEDGTVLKTTYTYHNGMLQSILTVSNGQFSEQIIYVYGNTEVLLEEQRFGKYKDTQYMASQKKFLYNAEKEVEKTEYYGRYDGKMVLYRKEETIRQGNVLTKKEASVSAIEHMIGYYDLAALHDTLRERGMEWAIPTYDKRYAETATFDAQSCTIEKYDDNGYVTEVKYIEPHSRETVGAMFFRNEYNEKSQLEFTISYRVVEGGKMEETSIKKFYYVD</sequence>
<organism evidence="1 2">
    <name type="scientific">Chitinophaga filiformis</name>
    <name type="common">Myxococcus filiformis</name>
    <name type="synonym">Flexibacter filiformis</name>
    <dbReference type="NCBI Taxonomy" id="104663"/>
    <lineage>
        <taxon>Bacteria</taxon>
        <taxon>Pseudomonadati</taxon>
        <taxon>Bacteroidota</taxon>
        <taxon>Chitinophagia</taxon>
        <taxon>Chitinophagales</taxon>
        <taxon>Chitinophagaceae</taxon>
        <taxon>Chitinophaga</taxon>
    </lineage>
</organism>
<dbReference type="OrthoDB" id="636140at2"/>
<dbReference type="RefSeq" id="WP_089836906.1">
    <property type="nucleotide sequence ID" value="NZ_FNBN01000009.1"/>
</dbReference>
<gene>
    <name evidence="1" type="ORF">SAMN04488121_109136</name>
</gene>
<reference evidence="1 2" key="1">
    <citation type="submission" date="2016-10" db="EMBL/GenBank/DDBJ databases">
        <authorList>
            <person name="de Groot N.N."/>
        </authorList>
    </citation>
    <scope>NUCLEOTIDE SEQUENCE [LARGE SCALE GENOMIC DNA]</scope>
    <source>
        <strain evidence="1 2">DSM 527</strain>
    </source>
</reference>
<dbReference type="Proteomes" id="UP000199045">
    <property type="component" value="Unassembled WGS sequence"/>
</dbReference>
<evidence type="ECO:0008006" key="3">
    <source>
        <dbReference type="Google" id="ProtNLM"/>
    </source>
</evidence>
<proteinExistence type="predicted"/>